<dbReference type="EMBL" id="CCSE01000001">
    <property type="protein sequence ID" value="CEA03965.1"/>
    <property type="molecule type" value="Genomic_DNA"/>
</dbReference>
<dbReference type="eggNOG" id="ENOG5032PGC">
    <property type="taxonomic scope" value="Bacteria"/>
</dbReference>
<evidence type="ECO:0000313" key="1">
    <source>
        <dbReference type="EMBL" id="CEA03965.1"/>
    </source>
</evidence>
<dbReference type="RefSeq" id="WP_035811358.1">
    <property type="nucleotide sequence ID" value="NZ_CCSE01000001.1"/>
</dbReference>
<name>A0A078MCG0_9STAP</name>
<evidence type="ECO:0000313" key="2">
    <source>
        <dbReference type="Proteomes" id="UP000044136"/>
    </source>
</evidence>
<dbReference type="HOGENOM" id="CLU_143316_0_0_9"/>
<dbReference type="Proteomes" id="UP000044136">
    <property type="component" value="Unassembled WGS sequence"/>
</dbReference>
<accession>A0A078MCG0</accession>
<evidence type="ECO:0008006" key="3">
    <source>
        <dbReference type="Google" id="ProtNLM"/>
    </source>
</evidence>
<dbReference type="OrthoDB" id="2353288at2"/>
<proteinExistence type="predicted"/>
<dbReference type="STRING" id="1461582.BN1048_02271"/>
<dbReference type="Gene3D" id="1.10.287.880">
    <property type="entry name" value="Hypothetical protein YfhH domain"/>
    <property type="match status" value="1"/>
</dbReference>
<dbReference type="InterPro" id="IPR014938">
    <property type="entry name" value="YfhH-like"/>
</dbReference>
<keyword evidence="2" id="KW-1185">Reference proteome</keyword>
<sequence>MDESLSKMTRKELNHYIQTKREAMRRAEMMGVENEYRVLERQVIIAECYLIDLSQIENGKIYKVISNEDHYFKVEYMKGIFVWGFFVNGDEKESAIPVSMLQLPKQVR</sequence>
<dbReference type="SUPFAM" id="SSF101697">
    <property type="entry name" value="Hypothetical protein YfhH"/>
    <property type="match status" value="1"/>
</dbReference>
<dbReference type="AlphaFoldDB" id="A0A078MCG0"/>
<protein>
    <recommendedName>
        <fullName evidence="3">DUF1811 family protein</fullName>
    </recommendedName>
</protein>
<dbReference type="Gene3D" id="2.30.30.340">
    <property type="entry name" value="Hypothetical protein YfhH like domains"/>
    <property type="match status" value="1"/>
</dbReference>
<organism evidence="1 2">
    <name type="scientific">Jeotgalicoccus saudimassiliensis</name>
    <dbReference type="NCBI Taxonomy" id="1461582"/>
    <lineage>
        <taxon>Bacteria</taxon>
        <taxon>Bacillati</taxon>
        <taxon>Bacillota</taxon>
        <taxon>Bacilli</taxon>
        <taxon>Bacillales</taxon>
        <taxon>Staphylococcaceae</taxon>
        <taxon>Jeotgalicoccus</taxon>
    </lineage>
</organism>
<dbReference type="Pfam" id="PF08838">
    <property type="entry name" value="DUF1811"/>
    <property type="match status" value="1"/>
</dbReference>
<reference evidence="1 2" key="1">
    <citation type="submission" date="2014-07" db="EMBL/GenBank/DDBJ databases">
        <authorList>
            <person name="Urmite Genomes Urmite Genomes"/>
        </authorList>
    </citation>
    <scope>NUCLEOTIDE SEQUENCE [LARGE SCALE GENOMIC DNA]</scope>
    <source>
        <strain evidence="1 2">13MG44_air</strain>
    </source>
</reference>
<gene>
    <name evidence="1" type="ORF">BN1048_02271</name>
</gene>
<dbReference type="InterPro" id="IPR036289">
    <property type="entry name" value="YfhH"/>
</dbReference>